<dbReference type="SUPFAM" id="SSF52266">
    <property type="entry name" value="SGNH hydrolase"/>
    <property type="match status" value="1"/>
</dbReference>
<proteinExistence type="predicted"/>
<feature type="domain" description="Sialate O-acetylesterase" evidence="2">
    <location>
        <begin position="73"/>
        <end position="328"/>
    </location>
</feature>
<dbReference type="GO" id="GO:0005975">
    <property type="term" value="P:carbohydrate metabolic process"/>
    <property type="evidence" value="ECO:0007669"/>
    <property type="project" value="TreeGrafter"/>
</dbReference>
<name>A0A7S9L3G0_9SPHI</name>
<keyword evidence="1" id="KW-0378">Hydrolase</keyword>
<protein>
    <submittedName>
        <fullName evidence="3">Sialate O-acetylesterase</fullName>
    </submittedName>
</protein>
<dbReference type="PANTHER" id="PTHR22901:SF0">
    <property type="entry name" value="SIALATE O-ACETYLESTERASE"/>
    <property type="match status" value="1"/>
</dbReference>
<dbReference type="Gene3D" id="3.40.50.1110">
    <property type="entry name" value="SGNH hydrolase"/>
    <property type="match status" value="1"/>
</dbReference>
<evidence type="ECO:0000313" key="4">
    <source>
        <dbReference type="Proteomes" id="UP000594759"/>
    </source>
</evidence>
<dbReference type="EMBL" id="CP064939">
    <property type="protein sequence ID" value="QPH41761.1"/>
    <property type="molecule type" value="Genomic_DNA"/>
</dbReference>
<sequence>MVLQRDKAINIWGFASPNEKVEVAFAGQKKQAITNEKGNWSVVLSPLKTSAKPQTMTISGANKIELTNILVGEVWVCSGQSNMVYEMRKLVKIPKPKNEAMGFPSDEVAKAHNQQIRIFLVNRKQLTKPDSIHKSWAVAQDSALRAFSAAGYFFAKEVQEKLGVPVGMICSAVSGSAIEPWISPEAFAQEPYFKTQKVSNDPGKFYTPMIEPLSKFKIRGFLWYQGETNCFLNEDISYAYKMKTLINLWRKTWGEQLPFYYVQIAPFDYSKQKSDKVVLTADTEPKFWEAQQQILRMPNTGMVSTTDLNDNGGDLHPTYKWEVGRRLALLALAKTYNKDIPFSGPVYQSASFKNGKAALTFQNLELNNEPITGFTIAGKDGKFVDANAIVRDGKVVVSSKGISAPTAVRYNWTESPTGNFSTYGLPALPFRTDNPLTAQFKPN</sequence>
<evidence type="ECO:0000313" key="3">
    <source>
        <dbReference type="EMBL" id="QPH41761.1"/>
    </source>
</evidence>
<dbReference type="InterPro" id="IPR036514">
    <property type="entry name" value="SGNH_hydro_sf"/>
</dbReference>
<dbReference type="InterPro" id="IPR005181">
    <property type="entry name" value="SASA"/>
</dbReference>
<organism evidence="3 4">
    <name type="scientific">Pedobacter endophyticus</name>
    <dbReference type="NCBI Taxonomy" id="2789740"/>
    <lineage>
        <taxon>Bacteria</taxon>
        <taxon>Pseudomonadati</taxon>
        <taxon>Bacteroidota</taxon>
        <taxon>Sphingobacteriia</taxon>
        <taxon>Sphingobacteriales</taxon>
        <taxon>Sphingobacteriaceae</taxon>
        <taxon>Pedobacter</taxon>
    </lineage>
</organism>
<evidence type="ECO:0000259" key="2">
    <source>
        <dbReference type="Pfam" id="PF03629"/>
    </source>
</evidence>
<keyword evidence="4" id="KW-1185">Reference proteome</keyword>
<dbReference type="Pfam" id="PF03629">
    <property type="entry name" value="SASA"/>
    <property type="match status" value="1"/>
</dbReference>
<dbReference type="PANTHER" id="PTHR22901">
    <property type="entry name" value="SIALATE O-ACETYLESTERASE"/>
    <property type="match status" value="1"/>
</dbReference>
<dbReference type="GO" id="GO:0001681">
    <property type="term" value="F:sialate O-acetylesterase activity"/>
    <property type="evidence" value="ECO:0007669"/>
    <property type="project" value="InterPro"/>
</dbReference>
<dbReference type="Proteomes" id="UP000594759">
    <property type="component" value="Chromosome"/>
</dbReference>
<dbReference type="KEGG" id="pex:IZT61_02815"/>
<gene>
    <name evidence="3" type="ORF">IZT61_02815</name>
</gene>
<accession>A0A7S9L3G0</accession>
<evidence type="ECO:0000256" key="1">
    <source>
        <dbReference type="ARBA" id="ARBA00022801"/>
    </source>
</evidence>
<reference evidence="3 4" key="1">
    <citation type="submission" date="2020-11" db="EMBL/GenBank/DDBJ databases">
        <title>Pedobacter endophytica, an endophytic bacteria isolated form Carex pumila.</title>
        <authorList>
            <person name="Peng Y."/>
            <person name="Jiang L."/>
            <person name="Lee J."/>
        </authorList>
    </citation>
    <scope>NUCLEOTIDE SEQUENCE [LARGE SCALE GENOMIC DNA]</scope>
    <source>
        <strain evidence="3 4">JBR3-12</strain>
    </source>
</reference>
<dbReference type="AlphaFoldDB" id="A0A7S9L3G0"/>
<dbReference type="InterPro" id="IPR039329">
    <property type="entry name" value="SIAE"/>
</dbReference>